<accession>A0A9D2G1J1</accession>
<reference evidence="2" key="2">
    <citation type="submission" date="2021-04" db="EMBL/GenBank/DDBJ databases">
        <authorList>
            <person name="Gilroy R."/>
        </authorList>
    </citation>
    <scope>NUCLEOTIDE SEQUENCE</scope>
    <source>
        <strain evidence="2">CHK169-4300</strain>
    </source>
</reference>
<dbReference type="GO" id="GO:0022857">
    <property type="term" value="F:transmembrane transporter activity"/>
    <property type="evidence" value="ECO:0007669"/>
    <property type="project" value="InterPro"/>
</dbReference>
<dbReference type="InterPro" id="IPR030949">
    <property type="entry name" value="ECF_S_folate_fam"/>
</dbReference>
<name>A0A9D2G1J1_9LACT</name>
<evidence type="ECO:0000313" key="2">
    <source>
        <dbReference type="EMBL" id="HIZ71359.1"/>
    </source>
</evidence>
<feature type="transmembrane region" description="Helical" evidence="1">
    <location>
        <begin position="145"/>
        <end position="163"/>
    </location>
</feature>
<keyword evidence="1" id="KW-1133">Transmembrane helix</keyword>
<organism evidence="2 3">
    <name type="scientific">Candidatus Atopostipes pullistercoris</name>
    <dbReference type="NCBI Taxonomy" id="2838467"/>
    <lineage>
        <taxon>Bacteria</taxon>
        <taxon>Bacillati</taxon>
        <taxon>Bacillota</taxon>
        <taxon>Bacilli</taxon>
        <taxon>Lactobacillales</taxon>
        <taxon>Carnobacteriaceae</taxon>
        <taxon>Atopostipes</taxon>
    </lineage>
</organism>
<protein>
    <submittedName>
        <fullName evidence="2">Folate family ECF transporter S component</fullName>
    </submittedName>
</protein>
<comment type="caution">
    <text evidence="2">The sequence shown here is derived from an EMBL/GenBank/DDBJ whole genome shotgun (WGS) entry which is preliminary data.</text>
</comment>
<feature type="transmembrane region" description="Helical" evidence="1">
    <location>
        <begin position="79"/>
        <end position="98"/>
    </location>
</feature>
<dbReference type="AlphaFoldDB" id="A0A9D2G1J1"/>
<dbReference type="InterPro" id="IPR024529">
    <property type="entry name" value="ECF_trnsprt_substrate-spec"/>
</dbReference>
<dbReference type="Proteomes" id="UP000824106">
    <property type="component" value="Unassembled WGS sequence"/>
</dbReference>
<dbReference type="EMBL" id="DXAZ01000100">
    <property type="protein sequence ID" value="HIZ71359.1"/>
    <property type="molecule type" value="Genomic_DNA"/>
</dbReference>
<reference evidence="2" key="1">
    <citation type="journal article" date="2021" name="PeerJ">
        <title>Extensive microbial diversity within the chicken gut microbiome revealed by metagenomics and culture.</title>
        <authorList>
            <person name="Gilroy R."/>
            <person name="Ravi A."/>
            <person name="Getino M."/>
            <person name="Pursley I."/>
            <person name="Horton D.L."/>
            <person name="Alikhan N.F."/>
            <person name="Baker D."/>
            <person name="Gharbi K."/>
            <person name="Hall N."/>
            <person name="Watson M."/>
            <person name="Adriaenssens E.M."/>
            <person name="Foster-Nyarko E."/>
            <person name="Jarju S."/>
            <person name="Secka A."/>
            <person name="Antonio M."/>
            <person name="Oren A."/>
            <person name="Chaudhuri R.R."/>
            <person name="La Ragione R."/>
            <person name="Hildebrand F."/>
            <person name="Pallen M.J."/>
        </authorList>
    </citation>
    <scope>NUCLEOTIDE SEQUENCE</scope>
    <source>
        <strain evidence="2">CHK169-4300</strain>
    </source>
</reference>
<gene>
    <name evidence="2" type="ORF">H9808_06300</name>
</gene>
<feature type="transmembrane region" description="Helical" evidence="1">
    <location>
        <begin position="39"/>
        <end position="59"/>
    </location>
</feature>
<keyword evidence="1" id="KW-0472">Membrane</keyword>
<proteinExistence type="predicted"/>
<feature type="transmembrane region" description="Helical" evidence="1">
    <location>
        <begin position="110"/>
        <end position="133"/>
    </location>
</feature>
<evidence type="ECO:0000313" key="3">
    <source>
        <dbReference type="Proteomes" id="UP000824106"/>
    </source>
</evidence>
<dbReference type="NCBIfam" id="TIGR04518">
    <property type="entry name" value="ECF_S_folT_fam"/>
    <property type="match status" value="1"/>
</dbReference>
<keyword evidence="1" id="KW-0812">Transmembrane</keyword>
<dbReference type="Pfam" id="PF12822">
    <property type="entry name" value="ECF_trnsprt"/>
    <property type="match status" value="1"/>
</dbReference>
<sequence>MKENKKFTFTVQQIAVLGVLMALELAISRVSVLLGPSNRLTFGFIIHAVIGIMYGPWVAGLAAAGSDLLKSFLFGVQGQFFIGFTLTAFVGSFIYGVFLHRHKIQWYHVFWAVVLNSVFTNLMLNTLWLNLLYQTPFSVLFASRIPQNLIMGPIRFLGIYLIAQNQQLKRIFEKYGTLNK</sequence>
<evidence type="ECO:0000256" key="1">
    <source>
        <dbReference type="SAM" id="Phobius"/>
    </source>
</evidence>
<feature type="transmembrane region" description="Helical" evidence="1">
    <location>
        <begin position="6"/>
        <end position="27"/>
    </location>
</feature>
<dbReference type="Gene3D" id="1.10.1760.20">
    <property type="match status" value="1"/>
</dbReference>